<dbReference type="EMBL" id="BMAW01017339">
    <property type="protein sequence ID" value="GFT53415.1"/>
    <property type="molecule type" value="Genomic_DNA"/>
</dbReference>
<dbReference type="AlphaFoldDB" id="A0A8X6P9P7"/>
<evidence type="ECO:0000313" key="2">
    <source>
        <dbReference type="Proteomes" id="UP000887013"/>
    </source>
</evidence>
<evidence type="ECO:0000313" key="1">
    <source>
        <dbReference type="EMBL" id="GFT53415.1"/>
    </source>
</evidence>
<gene>
    <name evidence="1" type="ORF">NPIL_558181</name>
</gene>
<dbReference type="Proteomes" id="UP000887013">
    <property type="component" value="Unassembled WGS sequence"/>
</dbReference>
<proteinExistence type="predicted"/>
<keyword evidence="2" id="KW-1185">Reference proteome</keyword>
<organism evidence="1 2">
    <name type="scientific">Nephila pilipes</name>
    <name type="common">Giant wood spider</name>
    <name type="synonym">Nephila maculata</name>
    <dbReference type="NCBI Taxonomy" id="299642"/>
    <lineage>
        <taxon>Eukaryota</taxon>
        <taxon>Metazoa</taxon>
        <taxon>Ecdysozoa</taxon>
        <taxon>Arthropoda</taxon>
        <taxon>Chelicerata</taxon>
        <taxon>Arachnida</taxon>
        <taxon>Araneae</taxon>
        <taxon>Araneomorphae</taxon>
        <taxon>Entelegynae</taxon>
        <taxon>Araneoidea</taxon>
        <taxon>Nephilidae</taxon>
        <taxon>Nephila</taxon>
    </lineage>
</organism>
<accession>A0A8X6P9P7</accession>
<comment type="caution">
    <text evidence="1">The sequence shown here is derived from an EMBL/GenBank/DDBJ whole genome shotgun (WGS) entry which is preliminary data.</text>
</comment>
<reference evidence="1" key="1">
    <citation type="submission" date="2020-08" db="EMBL/GenBank/DDBJ databases">
        <title>Multicomponent nature underlies the extraordinary mechanical properties of spider dragline silk.</title>
        <authorList>
            <person name="Kono N."/>
            <person name="Nakamura H."/>
            <person name="Mori M."/>
            <person name="Yoshida Y."/>
            <person name="Ohtoshi R."/>
            <person name="Malay A.D."/>
            <person name="Moran D.A.P."/>
            <person name="Tomita M."/>
            <person name="Numata K."/>
            <person name="Arakawa K."/>
        </authorList>
    </citation>
    <scope>NUCLEOTIDE SEQUENCE</scope>
</reference>
<protein>
    <submittedName>
        <fullName evidence="1">Uncharacterized protein</fullName>
    </submittedName>
</protein>
<name>A0A8X6P9P7_NEPPI</name>
<sequence>MKRRERKPWWRFRSDSDVLIDRLIRIFGMHICGSSDGSDWECRDGERRGEGVSLPRVSIDAGITEIYFEGDTLSIPRCRLKENRILSPETGIRTLASSAVLQMKSSLSLKTCLFAIRREVWTSAKLFESGLEMKTTSFNTRKPVFTFLYIYACQKSNREEMFPSMGYDCFDSVKY</sequence>